<dbReference type="NCBIfam" id="TIGR01662">
    <property type="entry name" value="HAD-SF-IIIA"/>
    <property type="match status" value="1"/>
</dbReference>
<dbReference type="InterPro" id="IPR023214">
    <property type="entry name" value="HAD_sf"/>
</dbReference>
<reference evidence="2 3" key="1">
    <citation type="submission" date="2018-05" db="EMBL/GenBank/DDBJ databases">
        <title>A metagenomic window into the 2 km-deep terrestrial subsurface aquifer revealed taxonomically and functionally diverse microbial community comprising novel uncultured bacterial lineages.</title>
        <authorList>
            <person name="Kadnikov V.V."/>
            <person name="Mardanov A.V."/>
            <person name="Beletsky A.V."/>
            <person name="Banks D."/>
            <person name="Pimenov N.V."/>
            <person name="Frank Y.A."/>
            <person name="Karnachuk O.V."/>
            <person name="Ravin N.V."/>
        </authorList>
    </citation>
    <scope>NUCLEOTIDE SEQUENCE [LARGE SCALE GENOMIC DNA]</scope>
    <source>
        <strain evidence="2">BY5</strain>
    </source>
</reference>
<dbReference type="GO" id="GO:0046404">
    <property type="term" value="F:ATP-dependent polydeoxyribonucleotide 5'-hydroxyl-kinase activity"/>
    <property type="evidence" value="ECO:0007669"/>
    <property type="project" value="TreeGrafter"/>
</dbReference>
<dbReference type="GO" id="GO:0003690">
    <property type="term" value="F:double-stranded DNA binding"/>
    <property type="evidence" value="ECO:0007669"/>
    <property type="project" value="TreeGrafter"/>
</dbReference>
<dbReference type="InterPro" id="IPR006549">
    <property type="entry name" value="HAD-SF_hydro_IIIA"/>
</dbReference>
<name>A0A367ZPQ1_9BACT</name>
<dbReference type="InterPro" id="IPR013954">
    <property type="entry name" value="PNK3P"/>
</dbReference>
<protein>
    <recommendedName>
        <fullName evidence="4">D,D-heptose 1,7-bisphosphate phosphatase</fullName>
    </recommendedName>
</protein>
<dbReference type="Pfam" id="PF08645">
    <property type="entry name" value="PNK3P"/>
    <property type="match status" value="1"/>
</dbReference>
<dbReference type="Gene3D" id="3.40.50.1000">
    <property type="entry name" value="HAD superfamily/HAD-like"/>
    <property type="match status" value="1"/>
</dbReference>
<feature type="compositionally biased region" description="Basic and acidic residues" evidence="1">
    <location>
        <begin position="147"/>
        <end position="156"/>
    </location>
</feature>
<dbReference type="GO" id="GO:0046403">
    <property type="term" value="F:polynucleotide 3'-phosphatase activity"/>
    <property type="evidence" value="ECO:0007669"/>
    <property type="project" value="TreeGrafter"/>
</dbReference>
<accession>A0A367ZPQ1</accession>
<dbReference type="EMBL" id="QOQW01000009">
    <property type="protein sequence ID" value="RCK80010.1"/>
    <property type="molecule type" value="Genomic_DNA"/>
</dbReference>
<dbReference type="PANTHER" id="PTHR12083:SF9">
    <property type="entry name" value="BIFUNCTIONAL POLYNUCLEOTIDE PHOSPHATASE_KINASE"/>
    <property type="match status" value="1"/>
</dbReference>
<organism evidence="2 3">
    <name type="scientific">Candidatus Ozemobacter sibiricus</name>
    <dbReference type="NCBI Taxonomy" id="2268124"/>
    <lineage>
        <taxon>Bacteria</taxon>
        <taxon>Candidatus Ozemobacteria</taxon>
        <taxon>Candidatus Ozemobacterales</taxon>
        <taxon>Candidatus Ozemobacteraceae</taxon>
        <taxon>Candidatus Ozemobacter</taxon>
    </lineage>
</organism>
<dbReference type="Proteomes" id="UP000252355">
    <property type="component" value="Unassembled WGS sequence"/>
</dbReference>
<dbReference type="GO" id="GO:0006281">
    <property type="term" value="P:DNA repair"/>
    <property type="evidence" value="ECO:0007669"/>
    <property type="project" value="TreeGrafter"/>
</dbReference>
<dbReference type="AlphaFoldDB" id="A0A367ZPQ1"/>
<dbReference type="InterPro" id="IPR036412">
    <property type="entry name" value="HAD-like_sf"/>
</dbReference>
<comment type="caution">
    <text evidence="2">The sequence shown here is derived from an EMBL/GenBank/DDBJ whole genome shotgun (WGS) entry which is preliminary data.</text>
</comment>
<evidence type="ECO:0008006" key="4">
    <source>
        <dbReference type="Google" id="ProtNLM"/>
    </source>
</evidence>
<evidence type="ECO:0000313" key="3">
    <source>
        <dbReference type="Proteomes" id="UP000252355"/>
    </source>
</evidence>
<feature type="region of interest" description="Disordered" evidence="1">
    <location>
        <begin position="147"/>
        <end position="167"/>
    </location>
</feature>
<sequence length="228" mass="24698">MIAPSFRPPADGDKVRLALFDADSTLRVAPSGKVSANAGDDVAILPLVAPTLARVASEGYLIAILSNQAGIEHGYITATVADQALQTTMARLAAGGGSVHYYDFAEGKGPDRKPELGMLERLAGLVKRQLGRDIDWAGSFMVGDAGWKEGVDREPDGSPGEDVSDSDRRFAENARQAFGGMQFFHPREFFGWKAYGIKNFKTYQDLEKAWQAHPDLRPDSFPSPLARA</sequence>
<evidence type="ECO:0000313" key="2">
    <source>
        <dbReference type="EMBL" id="RCK80010.1"/>
    </source>
</evidence>
<dbReference type="PANTHER" id="PTHR12083">
    <property type="entry name" value="BIFUNCTIONAL POLYNUCLEOTIDE PHOSPHATASE/KINASE"/>
    <property type="match status" value="1"/>
</dbReference>
<gene>
    <name evidence="2" type="ORF">OZSIB_3879</name>
</gene>
<evidence type="ECO:0000256" key="1">
    <source>
        <dbReference type="SAM" id="MobiDB-lite"/>
    </source>
</evidence>
<dbReference type="SUPFAM" id="SSF56784">
    <property type="entry name" value="HAD-like"/>
    <property type="match status" value="1"/>
</dbReference>
<proteinExistence type="predicted"/>